<keyword evidence="2" id="KW-1185">Reference proteome</keyword>
<gene>
    <name evidence="1" type="ORF">OGH68_29790</name>
</gene>
<accession>A0ABY6IHS2</accession>
<evidence type="ECO:0000313" key="1">
    <source>
        <dbReference type="EMBL" id="UYQ65245.1"/>
    </source>
</evidence>
<dbReference type="Proteomes" id="UP001163878">
    <property type="component" value="Chromosome"/>
</dbReference>
<sequence>MSQAFVERYEEIQRSAGRTRSVSPQQMLAAWRGFVSSCGEGYEESLAQYFYDVRIRDAIELALTDPGLSALDGYTRFRAAVHEVDDRFRLVATQTLPIRDPERYPWWHRLVPGRAGEELAQQLREEFGLRVDVVQDGG</sequence>
<reference evidence="1" key="1">
    <citation type="submission" date="2022-10" db="EMBL/GenBank/DDBJ databases">
        <title>Cytochrome P450 Catalyzes Benzene Ring Formation in the Biosynthesis of Trialkyl-Substituted Aromatic Polyketides.</title>
        <authorList>
            <person name="Zhao E."/>
            <person name="Ge H."/>
        </authorList>
    </citation>
    <scope>NUCLEOTIDE SEQUENCE</scope>
    <source>
        <strain evidence="1">NA0869</strain>
    </source>
</reference>
<evidence type="ECO:0000313" key="2">
    <source>
        <dbReference type="Proteomes" id="UP001163878"/>
    </source>
</evidence>
<name>A0ABY6IHS2_STRPE</name>
<dbReference type="EMBL" id="CP107567">
    <property type="protein sequence ID" value="UYQ65245.1"/>
    <property type="molecule type" value="Genomic_DNA"/>
</dbReference>
<organism evidence="1 2">
    <name type="scientific">Streptomyces peucetius</name>
    <dbReference type="NCBI Taxonomy" id="1950"/>
    <lineage>
        <taxon>Bacteria</taxon>
        <taxon>Bacillati</taxon>
        <taxon>Actinomycetota</taxon>
        <taxon>Actinomycetes</taxon>
        <taxon>Kitasatosporales</taxon>
        <taxon>Streptomycetaceae</taxon>
        <taxon>Streptomyces</taxon>
    </lineage>
</organism>
<proteinExistence type="predicted"/>
<protein>
    <submittedName>
        <fullName evidence="1">Uncharacterized protein</fullName>
    </submittedName>
</protein>
<dbReference type="RefSeq" id="WP_264248261.1">
    <property type="nucleotide sequence ID" value="NZ_CP107567.1"/>
</dbReference>